<dbReference type="GO" id="GO:0016787">
    <property type="term" value="F:hydrolase activity"/>
    <property type="evidence" value="ECO:0007669"/>
    <property type="project" value="UniProtKB-KW"/>
</dbReference>
<evidence type="ECO:0008006" key="8">
    <source>
        <dbReference type="Google" id="ProtNLM"/>
    </source>
</evidence>
<dbReference type="OrthoDB" id="10252235at2759"/>
<dbReference type="InterPro" id="IPR004843">
    <property type="entry name" value="Calcineurin-like_PHP"/>
</dbReference>
<gene>
    <name evidence="6" type="ORF">BOTBODRAFT_187916</name>
</gene>
<dbReference type="PRINTS" id="PR01607">
    <property type="entry name" value="APYRASEFAMLY"/>
</dbReference>
<evidence type="ECO:0000313" key="6">
    <source>
        <dbReference type="EMBL" id="KDQ14258.1"/>
    </source>
</evidence>
<keyword evidence="3" id="KW-0547">Nucleotide-binding</keyword>
<dbReference type="InterPro" id="IPR029052">
    <property type="entry name" value="Metallo-depent_PP-like"/>
</dbReference>
<dbReference type="AlphaFoldDB" id="A0A067MEQ7"/>
<keyword evidence="7" id="KW-1185">Reference proteome</keyword>
<organism evidence="6 7">
    <name type="scientific">Botryobasidium botryosum (strain FD-172 SS1)</name>
    <dbReference type="NCBI Taxonomy" id="930990"/>
    <lineage>
        <taxon>Eukaryota</taxon>
        <taxon>Fungi</taxon>
        <taxon>Dikarya</taxon>
        <taxon>Basidiomycota</taxon>
        <taxon>Agaricomycotina</taxon>
        <taxon>Agaricomycetes</taxon>
        <taxon>Cantharellales</taxon>
        <taxon>Botryobasidiaceae</taxon>
        <taxon>Botryobasidium</taxon>
    </lineage>
</organism>
<evidence type="ECO:0000259" key="4">
    <source>
        <dbReference type="Pfam" id="PF00149"/>
    </source>
</evidence>
<evidence type="ECO:0000256" key="3">
    <source>
        <dbReference type="RuleBase" id="RU362119"/>
    </source>
</evidence>
<dbReference type="Gene3D" id="3.60.21.10">
    <property type="match status" value="1"/>
</dbReference>
<dbReference type="InterPro" id="IPR008334">
    <property type="entry name" value="5'-Nucleotdase_C"/>
</dbReference>
<reference evidence="7" key="1">
    <citation type="journal article" date="2014" name="Proc. Natl. Acad. Sci. U.S.A.">
        <title>Extensive sampling of basidiomycete genomes demonstrates inadequacy of the white-rot/brown-rot paradigm for wood decay fungi.</title>
        <authorList>
            <person name="Riley R."/>
            <person name="Salamov A.A."/>
            <person name="Brown D.W."/>
            <person name="Nagy L.G."/>
            <person name="Floudas D."/>
            <person name="Held B.W."/>
            <person name="Levasseur A."/>
            <person name="Lombard V."/>
            <person name="Morin E."/>
            <person name="Otillar R."/>
            <person name="Lindquist E.A."/>
            <person name="Sun H."/>
            <person name="LaButti K.M."/>
            <person name="Schmutz J."/>
            <person name="Jabbour D."/>
            <person name="Luo H."/>
            <person name="Baker S.E."/>
            <person name="Pisabarro A.G."/>
            <person name="Walton J.D."/>
            <person name="Blanchette R.A."/>
            <person name="Henrissat B."/>
            <person name="Martin F."/>
            <person name="Cullen D."/>
            <person name="Hibbett D.S."/>
            <person name="Grigoriev I.V."/>
        </authorList>
    </citation>
    <scope>NUCLEOTIDE SEQUENCE [LARGE SCALE GENOMIC DNA]</scope>
    <source>
        <strain evidence="7">FD-172 SS1</strain>
    </source>
</reference>
<dbReference type="SUPFAM" id="SSF56300">
    <property type="entry name" value="Metallo-dependent phosphatases"/>
    <property type="match status" value="1"/>
</dbReference>
<dbReference type="InterPro" id="IPR036907">
    <property type="entry name" value="5'-Nucleotdase_C_sf"/>
</dbReference>
<dbReference type="GO" id="GO:0009166">
    <property type="term" value="P:nucleotide catabolic process"/>
    <property type="evidence" value="ECO:0007669"/>
    <property type="project" value="InterPro"/>
</dbReference>
<feature type="domain" description="5'-Nucleotidase C-terminal" evidence="5">
    <location>
        <begin position="362"/>
        <end position="508"/>
    </location>
</feature>
<keyword evidence="2" id="KW-0732">Signal</keyword>
<dbReference type="SUPFAM" id="SSF55816">
    <property type="entry name" value="5'-nucleotidase (syn. UDP-sugar hydrolase), C-terminal domain"/>
    <property type="match status" value="1"/>
</dbReference>
<dbReference type="EMBL" id="KL198038">
    <property type="protein sequence ID" value="KDQ14258.1"/>
    <property type="molecule type" value="Genomic_DNA"/>
</dbReference>
<evidence type="ECO:0000256" key="1">
    <source>
        <dbReference type="ARBA" id="ARBA00006654"/>
    </source>
</evidence>
<dbReference type="STRING" id="930990.A0A067MEQ7"/>
<dbReference type="Gene3D" id="3.90.780.10">
    <property type="entry name" value="5'-Nucleotidase, C-terminal domain"/>
    <property type="match status" value="1"/>
</dbReference>
<dbReference type="GO" id="GO:0000166">
    <property type="term" value="F:nucleotide binding"/>
    <property type="evidence" value="ECO:0007669"/>
    <property type="project" value="UniProtKB-KW"/>
</dbReference>
<protein>
    <recommendedName>
        <fullName evidence="8">5'-Nucleotidase C-terminal domain-containing protein</fullName>
    </recommendedName>
</protein>
<evidence type="ECO:0000313" key="7">
    <source>
        <dbReference type="Proteomes" id="UP000027195"/>
    </source>
</evidence>
<feature type="domain" description="Calcineurin-like phosphoesterase" evidence="4">
    <location>
        <begin position="11"/>
        <end position="254"/>
    </location>
</feature>
<dbReference type="PANTHER" id="PTHR11575:SF48">
    <property type="entry name" value="5'-NUCLEOTIDASE"/>
    <property type="match status" value="1"/>
</dbReference>
<dbReference type="HOGENOM" id="CLU_005854_1_1_1"/>
<proteinExistence type="inferred from homology"/>
<dbReference type="InParanoid" id="A0A067MEQ7"/>
<accession>A0A067MEQ7</accession>
<name>A0A067MEQ7_BOTB1</name>
<dbReference type="Pfam" id="PF02872">
    <property type="entry name" value="5_nucleotid_C"/>
    <property type="match status" value="1"/>
</dbReference>
<comment type="similarity">
    <text evidence="1 3">Belongs to the 5'-nucleotidase family.</text>
</comment>
<evidence type="ECO:0000259" key="5">
    <source>
        <dbReference type="Pfam" id="PF02872"/>
    </source>
</evidence>
<evidence type="ECO:0000256" key="2">
    <source>
        <dbReference type="ARBA" id="ARBA00022729"/>
    </source>
</evidence>
<dbReference type="PANTHER" id="PTHR11575">
    <property type="entry name" value="5'-NUCLEOTIDASE-RELATED"/>
    <property type="match status" value="1"/>
</dbReference>
<sequence length="685" mass="77166">MAAYDKDRNELRILHFNDVYKIRAQEYYTPKVSNSKTSTNTFDVTHFAGAFNRVRNEWPARDEGLVLFSGDVFNPSLDSAITQGSHMVPIIYQLGIDAAVPGNHEFDHGYTQLCKNVLARKDHKNDPWILSNMTDTETHAEIDGTRRKFLSEAFATFKTFHKAGIKVGVIGLVGDWTSTVSHWPEFIKYEDVVRFAKDLAISLRSEHGCDLVIALTHSLLKEDIALAEALFVTADSPDQGDVIDLILGGHDHEYYVGRGIETCQDFDPETSKLKQAETSKYPARIIKSGTDFHEFSEVTLELEYRPNAAVRRTVVKSVTVKRVEISPAEPQCPEMQEIFAKITGLLGQEDRIPLCRTRNAWDLDNVRTQETAFGNWLADETLKAFKIHGAQGVFLSSGSVRGEKEISAPKDIIVSDIREILLFPDPIVVIELKGKTIREAFEHGLDSYGAGPFPVFSGFRVKWSSKNPLGQRISTLTLEGKPVVDDEPYRIATQEYLRTGHDGYTMFKGAEPINPNSGVLLISVVFDYFLKNSKKRLEKLKEETDKRTHRAGDPEWQKPGKYWPGYKTMRAILPSWGGLSNLASPNVVGDTFLSLGHRLWPDTSTFHESQQPPLPHFTDIGSVFLGYQNVFSNLDSSTDQWWHSDDADVDVEALLEEDKRTRMDKEAEPVPFELPAIDGRLVDLK</sequence>
<keyword evidence="3" id="KW-0378">Hydrolase</keyword>
<dbReference type="InterPro" id="IPR006179">
    <property type="entry name" value="5_nucleotidase/apyrase"/>
</dbReference>
<dbReference type="Proteomes" id="UP000027195">
    <property type="component" value="Unassembled WGS sequence"/>
</dbReference>
<dbReference type="Pfam" id="PF00149">
    <property type="entry name" value="Metallophos"/>
    <property type="match status" value="1"/>
</dbReference>